<protein>
    <submittedName>
        <fullName evidence="2">Uncharacterized protein</fullName>
    </submittedName>
</protein>
<proteinExistence type="predicted"/>
<evidence type="ECO:0000313" key="3">
    <source>
        <dbReference type="Proteomes" id="UP001154322"/>
    </source>
</evidence>
<evidence type="ECO:0000256" key="1">
    <source>
        <dbReference type="SAM" id="MobiDB-lite"/>
    </source>
</evidence>
<comment type="caution">
    <text evidence="2">The sequence shown here is derived from an EMBL/GenBank/DDBJ whole genome shotgun (WGS) entry which is preliminary data.</text>
</comment>
<sequence length="81" mass="9100">MGLTLNEPEESGGTSYFERIHFERYVQSKSENNLVSGKGDGTEQNPKHVTWESVIEEIAKESNTGKGGGYPKTWRLKSPNR</sequence>
<dbReference type="EMBL" id="CALYLO010000014">
    <property type="protein sequence ID" value="CAH8249159.1"/>
    <property type="molecule type" value="Genomic_DNA"/>
</dbReference>
<dbReference type="Proteomes" id="UP001154322">
    <property type="component" value="Unassembled WGS sequence"/>
</dbReference>
<evidence type="ECO:0000313" key="2">
    <source>
        <dbReference type="EMBL" id="CAH8249159.1"/>
    </source>
</evidence>
<organism evidence="2 3">
    <name type="scientific">Paenibacillus melissococcoides</name>
    <dbReference type="NCBI Taxonomy" id="2912268"/>
    <lineage>
        <taxon>Bacteria</taxon>
        <taxon>Bacillati</taxon>
        <taxon>Bacillota</taxon>
        <taxon>Bacilli</taxon>
        <taxon>Bacillales</taxon>
        <taxon>Paenibacillaceae</taxon>
        <taxon>Paenibacillus</taxon>
    </lineage>
</organism>
<feature type="region of interest" description="Disordered" evidence="1">
    <location>
        <begin position="62"/>
        <end position="81"/>
    </location>
</feature>
<keyword evidence="3" id="KW-1185">Reference proteome</keyword>
<name>A0ABM9GAQ3_9BACL</name>
<reference evidence="2" key="1">
    <citation type="submission" date="2022-06" db="EMBL/GenBank/DDBJ databases">
        <authorList>
            <person name="Dietemann V."/>
            <person name="Ory F."/>
            <person name="Dainat B."/>
            <person name="Oberhansli S."/>
        </authorList>
    </citation>
    <scope>NUCLEOTIDE SEQUENCE</scope>
    <source>
        <strain evidence="2">Ena-SAMPLE-TAB-26-04-2022-14:26:32:270-5432</strain>
    </source>
</reference>
<accession>A0ABM9GAQ3</accession>
<gene>
    <name evidence="2" type="ORF">WJ0W_006345</name>
</gene>